<evidence type="ECO:0000256" key="2">
    <source>
        <dbReference type="ARBA" id="ARBA00004922"/>
    </source>
</evidence>
<sequence length="110" mass="12672">MCGGSSEFVPCSRVGHIYRGPRSGGVPKKAQPAPKVPHSSANYLRVVEVWMEGEFKEYFYTREPWLRGAPYGNVSEQLHMKQAKNCKSFRWFMENVAYDVYDRFPPLPPN</sequence>
<accession>A0AAV2HJU4</accession>
<evidence type="ECO:0000256" key="6">
    <source>
        <dbReference type="ARBA" id="ARBA00023157"/>
    </source>
</evidence>
<keyword evidence="9" id="KW-1185">Reference proteome</keyword>
<evidence type="ECO:0000313" key="9">
    <source>
        <dbReference type="Proteomes" id="UP001497497"/>
    </source>
</evidence>
<dbReference type="GO" id="GO:0006493">
    <property type="term" value="P:protein O-linked glycosylation"/>
    <property type="evidence" value="ECO:0007669"/>
    <property type="project" value="TreeGrafter"/>
</dbReference>
<organism evidence="8 9">
    <name type="scientific">Lymnaea stagnalis</name>
    <name type="common">Great pond snail</name>
    <name type="synonym">Helix stagnalis</name>
    <dbReference type="NCBI Taxonomy" id="6523"/>
    <lineage>
        <taxon>Eukaryota</taxon>
        <taxon>Metazoa</taxon>
        <taxon>Spiralia</taxon>
        <taxon>Lophotrochozoa</taxon>
        <taxon>Mollusca</taxon>
        <taxon>Gastropoda</taxon>
        <taxon>Heterobranchia</taxon>
        <taxon>Euthyneura</taxon>
        <taxon>Panpulmonata</taxon>
        <taxon>Hygrophila</taxon>
        <taxon>Lymnaeoidea</taxon>
        <taxon>Lymnaeidae</taxon>
        <taxon>Lymnaea</taxon>
    </lineage>
</organism>
<dbReference type="GO" id="GO:0046872">
    <property type="term" value="F:metal ion binding"/>
    <property type="evidence" value="ECO:0007669"/>
    <property type="project" value="UniProtKB-KW"/>
</dbReference>
<keyword evidence="7" id="KW-0464">Manganese</keyword>
<name>A0AAV2HJU4_LYMST</name>
<evidence type="ECO:0000256" key="3">
    <source>
        <dbReference type="ARBA" id="ARBA00022676"/>
    </source>
</evidence>
<keyword evidence="4" id="KW-0808">Transferase</keyword>
<comment type="pathway">
    <text evidence="2">Protein modification; protein glycosylation.</text>
</comment>
<evidence type="ECO:0000313" key="8">
    <source>
        <dbReference type="EMBL" id="CAL1532437.1"/>
    </source>
</evidence>
<dbReference type="PANTHER" id="PTHR11675">
    <property type="entry name" value="N-ACETYLGALACTOSAMINYLTRANSFERASE"/>
    <property type="match status" value="1"/>
</dbReference>
<gene>
    <name evidence="8" type="ORF">GSLYS_00006516001</name>
</gene>
<dbReference type="AlphaFoldDB" id="A0AAV2HJU4"/>
<keyword evidence="5" id="KW-0479">Metal-binding</keyword>
<protein>
    <submittedName>
        <fullName evidence="8">Uncharacterized protein</fullName>
    </submittedName>
</protein>
<dbReference type="SUPFAM" id="SSF53448">
    <property type="entry name" value="Nucleotide-diphospho-sugar transferases"/>
    <property type="match status" value="1"/>
</dbReference>
<dbReference type="Proteomes" id="UP001497497">
    <property type="component" value="Unassembled WGS sequence"/>
</dbReference>
<feature type="non-terminal residue" evidence="8">
    <location>
        <position position="110"/>
    </location>
</feature>
<proteinExistence type="predicted"/>
<evidence type="ECO:0000256" key="5">
    <source>
        <dbReference type="ARBA" id="ARBA00022723"/>
    </source>
</evidence>
<dbReference type="PANTHER" id="PTHR11675:SF68">
    <property type="entry name" value="N-ACETYLGALACTOSAMINYLTRANSFERASE 7"/>
    <property type="match status" value="1"/>
</dbReference>
<dbReference type="Gene3D" id="3.90.550.10">
    <property type="entry name" value="Spore Coat Polysaccharide Biosynthesis Protein SpsA, Chain A"/>
    <property type="match status" value="1"/>
</dbReference>
<dbReference type="EMBL" id="CAXITT010000116">
    <property type="protein sequence ID" value="CAL1532437.1"/>
    <property type="molecule type" value="Genomic_DNA"/>
</dbReference>
<keyword evidence="3" id="KW-0328">Glycosyltransferase</keyword>
<dbReference type="InterPro" id="IPR029044">
    <property type="entry name" value="Nucleotide-diphossugar_trans"/>
</dbReference>
<keyword evidence="6" id="KW-1015">Disulfide bond</keyword>
<comment type="caution">
    <text evidence="8">The sequence shown here is derived from an EMBL/GenBank/DDBJ whole genome shotgun (WGS) entry which is preliminary data.</text>
</comment>
<evidence type="ECO:0000256" key="4">
    <source>
        <dbReference type="ARBA" id="ARBA00022679"/>
    </source>
</evidence>
<dbReference type="GO" id="GO:0004653">
    <property type="term" value="F:polypeptide N-acetylgalactosaminyltransferase activity"/>
    <property type="evidence" value="ECO:0007669"/>
    <property type="project" value="TreeGrafter"/>
</dbReference>
<evidence type="ECO:0000256" key="1">
    <source>
        <dbReference type="ARBA" id="ARBA00001936"/>
    </source>
</evidence>
<dbReference type="GO" id="GO:0005794">
    <property type="term" value="C:Golgi apparatus"/>
    <property type="evidence" value="ECO:0007669"/>
    <property type="project" value="TreeGrafter"/>
</dbReference>
<comment type="cofactor">
    <cofactor evidence="1">
        <name>Mn(2+)</name>
        <dbReference type="ChEBI" id="CHEBI:29035"/>
    </cofactor>
</comment>
<evidence type="ECO:0000256" key="7">
    <source>
        <dbReference type="ARBA" id="ARBA00023211"/>
    </source>
</evidence>
<reference evidence="8 9" key="1">
    <citation type="submission" date="2024-04" db="EMBL/GenBank/DDBJ databases">
        <authorList>
            <consortium name="Genoscope - CEA"/>
            <person name="William W."/>
        </authorList>
    </citation>
    <scope>NUCLEOTIDE SEQUENCE [LARGE SCALE GENOMIC DNA]</scope>
</reference>